<sequence>MGCGLAVVHDGVGRDEYPRTSTLGSPAEIEVITEELELGVETTEEVPDLASDEHAGRTDREYVADSVVLSLIMLASFEAREAPP</sequence>
<dbReference type="AlphaFoldDB" id="A0A6J6U2W2"/>
<protein>
    <submittedName>
        <fullName evidence="1">Unannotated protein</fullName>
    </submittedName>
</protein>
<name>A0A6J6U2W2_9ZZZZ</name>
<evidence type="ECO:0000313" key="1">
    <source>
        <dbReference type="EMBL" id="CAB4753404.1"/>
    </source>
</evidence>
<accession>A0A6J6U2W2</accession>
<organism evidence="1">
    <name type="scientific">freshwater metagenome</name>
    <dbReference type="NCBI Taxonomy" id="449393"/>
    <lineage>
        <taxon>unclassified sequences</taxon>
        <taxon>metagenomes</taxon>
        <taxon>ecological metagenomes</taxon>
    </lineage>
</organism>
<gene>
    <name evidence="1" type="ORF">UFOPK2786_01414</name>
</gene>
<proteinExistence type="predicted"/>
<dbReference type="EMBL" id="CAEZYW010000244">
    <property type="protein sequence ID" value="CAB4753404.1"/>
    <property type="molecule type" value="Genomic_DNA"/>
</dbReference>
<reference evidence="1" key="1">
    <citation type="submission" date="2020-05" db="EMBL/GenBank/DDBJ databases">
        <authorList>
            <person name="Chiriac C."/>
            <person name="Salcher M."/>
            <person name="Ghai R."/>
            <person name="Kavagutti S V."/>
        </authorList>
    </citation>
    <scope>NUCLEOTIDE SEQUENCE</scope>
</reference>